<dbReference type="KEGG" id="smo:SELMODRAFT_428192"/>
<proteinExistence type="predicted"/>
<reference evidence="1 2" key="1">
    <citation type="journal article" date="2011" name="Science">
        <title>The Selaginella genome identifies genetic changes associated with the evolution of vascular plants.</title>
        <authorList>
            <person name="Banks J.A."/>
            <person name="Nishiyama T."/>
            <person name="Hasebe M."/>
            <person name="Bowman J.L."/>
            <person name="Gribskov M."/>
            <person name="dePamphilis C."/>
            <person name="Albert V.A."/>
            <person name="Aono N."/>
            <person name="Aoyama T."/>
            <person name="Ambrose B.A."/>
            <person name="Ashton N.W."/>
            <person name="Axtell M.J."/>
            <person name="Barker E."/>
            <person name="Barker M.S."/>
            <person name="Bennetzen J.L."/>
            <person name="Bonawitz N.D."/>
            <person name="Chapple C."/>
            <person name="Cheng C."/>
            <person name="Correa L.G."/>
            <person name="Dacre M."/>
            <person name="DeBarry J."/>
            <person name="Dreyer I."/>
            <person name="Elias M."/>
            <person name="Engstrom E.M."/>
            <person name="Estelle M."/>
            <person name="Feng L."/>
            <person name="Finet C."/>
            <person name="Floyd S.K."/>
            <person name="Frommer W.B."/>
            <person name="Fujita T."/>
            <person name="Gramzow L."/>
            <person name="Gutensohn M."/>
            <person name="Harholt J."/>
            <person name="Hattori M."/>
            <person name="Heyl A."/>
            <person name="Hirai T."/>
            <person name="Hiwatashi Y."/>
            <person name="Ishikawa M."/>
            <person name="Iwata M."/>
            <person name="Karol K.G."/>
            <person name="Koehler B."/>
            <person name="Kolukisaoglu U."/>
            <person name="Kubo M."/>
            <person name="Kurata T."/>
            <person name="Lalonde S."/>
            <person name="Li K."/>
            <person name="Li Y."/>
            <person name="Litt A."/>
            <person name="Lyons E."/>
            <person name="Manning G."/>
            <person name="Maruyama T."/>
            <person name="Michael T.P."/>
            <person name="Mikami K."/>
            <person name="Miyazaki S."/>
            <person name="Morinaga S."/>
            <person name="Murata T."/>
            <person name="Mueller-Roeber B."/>
            <person name="Nelson D.R."/>
            <person name="Obara M."/>
            <person name="Oguri Y."/>
            <person name="Olmstead R.G."/>
            <person name="Onodera N."/>
            <person name="Petersen B.L."/>
            <person name="Pils B."/>
            <person name="Prigge M."/>
            <person name="Rensing S.A."/>
            <person name="Riano-Pachon D.M."/>
            <person name="Roberts A.W."/>
            <person name="Sato Y."/>
            <person name="Scheller H.V."/>
            <person name="Schulz B."/>
            <person name="Schulz C."/>
            <person name="Shakirov E.V."/>
            <person name="Shibagaki N."/>
            <person name="Shinohara N."/>
            <person name="Shippen D.E."/>
            <person name="Soerensen I."/>
            <person name="Sotooka R."/>
            <person name="Sugimoto N."/>
            <person name="Sugita M."/>
            <person name="Sumikawa N."/>
            <person name="Tanurdzic M."/>
            <person name="Theissen G."/>
            <person name="Ulvskov P."/>
            <person name="Wakazuki S."/>
            <person name="Weng J.K."/>
            <person name="Willats W.W."/>
            <person name="Wipf D."/>
            <person name="Wolf P.G."/>
            <person name="Yang L."/>
            <person name="Zimmer A.D."/>
            <person name="Zhu Q."/>
            <person name="Mitros T."/>
            <person name="Hellsten U."/>
            <person name="Loque D."/>
            <person name="Otillar R."/>
            <person name="Salamov A."/>
            <person name="Schmutz J."/>
            <person name="Shapiro H."/>
            <person name="Lindquist E."/>
            <person name="Lucas S."/>
            <person name="Rokhsar D."/>
            <person name="Grigoriev I.V."/>
        </authorList>
    </citation>
    <scope>NUCLEOTIDE SEQUENCE [LARGE SCALE GENOMIC DNA]</scope>
</reference>
<organism evidence="2">
    <name type="scientific">Selaginella moellendorffii</name>
    <name type="common">Spikemoss</name>
    <dbReference type="NCBI Taxonomy" id="88036"/>
    <lineage>
        <taxon>Eukaryota</taxon>
        <taxon>Viridiplantae</taxon>
        <taxon>Streptophyta</taxon>
        <taxon>Embryophyta</taxon>
        <taxon>Tracheophyta</taxon>
        <taxon>Lycopodiopsida</taxon>
        <taxon>Selaginellales</taxon>
        <taxon>Selaginellaceae</taxon>
        <taxon>Selaginella</taxon>
    </lineage>
</organism>
<accession>D8T218</accession>
<evidence type="ECO:0000313" key="1">
    <source>
        <dbReference type="EMBL" id="EFJ09327.1"/>
    </source>
</evidence>
<gene>
    <name evidence="1" type="ORF">SELMODRAFT_428192</name>
</gene>
<dbReference type="EMBL" id="GL377664">
    <property type="protein sequence ID" value="EFJ09327.1"/>
    <property type="molecule type" value="Genomic_DNA"/>
</dbReference>
<keyword evidence="2" id="KW-1185">Reference proteome</keyword>
<dbReference type="Gramene" id="EFJ09327">
    <property type="protein sequence ID" value="EFJ09327"/>
    <property type="gene ID" value="SELMODRAFT_428192"/>
</dbReference>
<dbReference type="Proteomes" id="UP000001514">
    <property type="component" value="Unassembled WGS sequence"/>
</dbReference>
<evidence type="ECO:0000313" key="2">
    <source>
        <dbReference type="Proteomes" id="UP000001514"/>
    </source>
</evidence>
<dbReference type="AlphaFoldDB" id="D8T218"/>
<sequence length="169" mass="19309">MGYLLAFSPPLFKLKRLQFSRSLSRWRTEVSQPKCTSACISVSWCQAYLQATLKDWGTVTMWRRVQLECQYDGLRDGAAVAAELILRKEVFMPATVRYDAKRKDAGVIHPSIETTGCWENDLSGDHRHYFALSGVKGHASKKKMLKLLDDELELTHKVLQLHKCAKNHT</sequence>
<dbReference type="HOGENOM" id="CLU_1581206_0_0_1"/>
<dbReference type="InParanoid" id="D8T218"/>
<name>D8T218_SELML</name>
<protein>
    <submittedName>
        <fullName evidence="1">Uncharacterized protein</fullName>
    </submittedName>
</protein>